<evidence type="ECO:0000313" key="6">
    <source>
        <dbReference type="Proteomes" id="UP001595632"/>
    </source>
</evidence>
<evidence type="ECO:0000259" key="3">
    <source>
        <dbReference type="Pfam" id="PF01408"/>
    </source>
</evidence>
<reference evidence="6" key="1">
    <citation type="journal article" date="2019" name="Int. J. Syst. Evol. Microbiol.">
        <title>The Global Catalogue of Microorganisms (GCM) 10K type strain sequencing project: providing services to taxonomists for standard genome sequencing and annotation.</title>
        <authorList>
            <consortium name="The Broad Institute Genomics Platform"/>
            <consortium name="The Broad Institute Genome Sequencing Center for Infectious Disease"/>
            <person name="Wu L."/>
            <person name="Ma J."/>
        </authorList>
    </citation>
    <scope>NUCLEOTIDE SEQUENCE [LARGE SCALE GENOMIC DNA]</scope>
    <source>
        <strain evidence="6">KCTC 52366</strain>
    </source>
</reference>
<feature type="domain" description="Gfo/Idh/MocA-like oxidoreductase N-terminal" evidence="3">
    <location>
        <begin position="5"/>
        <end position="121"/>
    </location>
</feature>
<evidence type="ECO:0000259" key="4">
    <source>
        <dbReference type="Pfam" id="PF22725"/>
    </source>
</evidence>
<gene>
    <name evidence="5" type="ORF">ACFOGP_07890</name>
</gene>
<dbReference type="Gene3D" id="3.40.50.720">
    <property type="entry name" value="NAD(P)-binding Rossmann-like Domain"/>
    <property type="match status" value="1"/>
</dbReference>
<evidence type="ECO:0000256" key="2">
    <source>
        <dbReference type="ARBA" id="ARBA00023002"/>
    </source>
</evidence>
<accession>A0ABV7GQR0</accession>
<dbReference type="Proteomes" id="UP001595632">
    <property type="component" value="Unassembled WGS sequence"/>
</dbReference>
<dbReference type="SUPFAM" id="SSF51735">
    <property type="entry name" value="NAD(P)-binding Rossmann-fold domains"/>
    <property type="match status" value="1"/>
</dbReference>
<proteinExistence type="inferred from homology"/>
<keyword evidence="6" id="KW-1185">Reference proteome</keyword>
<dbReference type="PANTHER" id="PTHR22604">
    <property type="entry name" value="OXIDOREDUCTASES"/>
    <property type="match status" value="1"/>
</dbReference>
<evidence type="ECO:0000313" key="5">
    <source>
        <dbReference type="EMBL" id="MFC3142626.1"/>
    </source>
</evidence>
<organism evidence="5 6">
    <name type="scientific">Psychromarinibacter halotolerans</name>
    <dbReference type="NCBI Taxonomy" id="1775175"/>
    <lineage>
        <taxon>Bacteria</taxon>
        <taxon>Pseudomonadati</taxon>
        <taxon>Pseudomonadota</taxon>
        <taxon>Alphaproteobacteria</taxon>
        <taxon>Rhodobacterales</taxon>
        <taxon>Paracoccaceae</taxon>
        <taxon>Psychromarinibacter</taxon>
    </lineage>
</organism>
<comment type="similarity">
    <text evidence="1">Belongs to the Gfo/Idh/MocA family.</text>
</comment>
<dbReference type="SUPFAM" id="SSF55347">
    <property type="entry name" value="Glyceraldehyde-3-phosphate dehydrogenase-like, C-terminal domain"/>
    <property type="match status" value="1"/>
</dbReference>
<comment type="caution">
    <text evidence="5">The sequence shown here is derived from an EMBL/GenBank/DDBJ whole genome shotgun (WGS) entry which is preliminary data.</text>
</comment>
<dbReference type="PANTHER" id="PTHR22604:SF105">
    <property type="entry name" value="TRANS-1,2-DIHYDROBENZENE-1,2-DIOL DEHYDROGENASE"/>
    <property type="match status" value="1"/>
</dbReference>
<dbReference type="InterPro" id="IPR000683">
    <property type="entry name" value="Gfo/Idh/MocA-like_OxRdtase_N"/>
</dbReference>
<sequence>MADPIRWGVMGAANFAKNQMAPAIHAASGAKLAALATSSPEKADGFRAFCPDLKVHDSYDALLADPEIDAVYIPLPNHLHVEWTVKALEAGKHVLTEKPIAMSEAEFDTLIAARDKAGLLAAEAYMIVHHPQWQRAKELYESGAIGKLVLVDGVFSYDNRSDPGNIRNKPETGGGSLPDIGVYTFGSARFVTGEEPDTVQSTIRRENGVDVFAHVTADFPSFRYSSITSMRMFPRQEMTFHGEEGVLKVTCPFNANVFGMAQITLERDGMSVTTERWPGVNHYVLQVENFGRAVRGEAAYPCPLEFSRGTQRMIDMVLAAE</sequence>
<protein>
    <submittedName>
        <fullName evidence="5">Gfo/Idh/MocA family protein</fullName>
    </submittedName>
</protein>
<dbReference type="InterPro" id="IPR055170">
    <property type="entry name" value="GFO_IDH_MocA-like_dom"/>
</dbReference>
<dbReference type="Pfam" id="PF01408">
    <property type="entry name" value="GFO_IDH_MocA"/>
    <property type="match status" value="1"/>
</dbReference>
<evidence type="ECO:0000256" key="1">
    <source>
        <dbReference type="ARBA" id="ARBA00010928"/>
    </source>
</evidence>
<dbReference type="Pfam" id="PF22725">
    <property type="entry name" value="GFO_IDH_MocA_C3"/>
    <property type="match status" value="1"/>
</dbReference>
<dbReference type="EMBL" id="JBHRTB010000010">
    <property type="protein sequence ID" value="MFC3142626.1"/>
    <property type="molecule type" value="Genomic_DNA"/>
</dbReference>
<keyword evidence="2" id="KW-0560">Oxidoreductase</keyword>
<name>A0ABV7GQR0_9RHOB</name>
<feature type="domain" description="GFO/IDH/MocA-like oxidoreductase" evidence="4">
    <location>
        <begin position="133"/>
        <end position="247"/>
    </location>
</feature>
<dbReference type="InterPro" id="IPR050984">
    <property type="entry name" value="Gfo/Idh/MocA_domain"/>
</dbReference>
<dbReference type="RefSeq" id="WP_275633418.1">
    <property type="nucleotide sequence ID" value="NZ_JARGYD010000005.1"/>
</dbReference>
<dbReference type="Gene3D" id="3.30.360.10">
    <property type="entry name" value="Dihydrodipicolinate Reductase, domain 2"/>
    <property type="match status" value="1"/>
</dbReference>
<dbReference type="InterPro" id="IPR036291">
    <property type="entry name" value="NAD(P)-bd_dom_sf"/>
</dbReference>